<dbReference type="EMBL" id="NBWU01000003">
    <property type="protein sequence ID" value="PCE64462.1"/>
    <property type="molecule type" value="Genomic_DNA"/>
</dbReference>
<name>A0A2A4G9M6_9FLAO</name>
<gene>
    <name evidence="1" type="ORF">B7P33_09250</name>
</gene>
<dbReference type="RefSeq" id="WP_097440583.1">
    <property type="nucleotide sequence ID" value="NZ_KZ300476.1"/>
</dbReference>
<accession>A0A2A4G9M6</accession>
<evidence type="ECO:0000313" key="1">
    <source>
        <dbReference type="EMBL" id="PCE64462.1"/>
    </source>
</evidence>
<keyword evidence="2" id="KW-1185">Reference proteome</keyword>
<proteinExistence type="predicted"/>
<protein>
    <submittedName>
        <fullName evidence="1">Uncharacterized protein</fullName>
    </submittedName>
</protein>
<evidence type="ECO:0000313" key="2">
    <source>
        <dbReference type="Proteomes" id="UP000219559"/>
    </source>
</evidence>
<reference evidence="1 2" key="1">
    <citation type="submission" date="2017-04" db="EMBL/GenBank/DDBJ databases">
        <title>A new member of the family Flavobacteriaceae isolated from ascidians.</title>
        <authorList>
            <person name="Chen L."/>
        </authorList>
    </citation>
    <scope>NUCLEOTIDE SEQUENCE [LARGE SCALE GENOMIC DNA]</scope>
    <source>
        <strain evidence="1 2">HQA918</strain>
    </source>
</reference>
<dbReference type="Proteomes" id="UP000219559">
    <property type="component" value="Unassembled WGS sequence"/>
</dbReference>
<dbReference type="AlphaFoldDB" id="A0A2A4G9M6"/>
<comment type="caution">
    <text evidence="1">The sequence shown here is derived from an EMBL/GenBank/DDBJ whole genome shotgun (WGS) entry which is preliminary data.</text>
</comment>
<organism evidence="1 2">
    <name type="scientific">Sediminicola luteus</name>
    <dbReference type="NCBI Taxonomy" id="319238"/>
    <lineage>
        <taxon>Bacteria</taxon>
        <taxon>Pseudomonadati</taxon>
        <taxon>Bacteroidota</taxon>
        <taxon>Flavobacteriia</taxon>
        <taxon>Flavobacteriales</taxon>
        <taxon>Flavobacteriaceae</taxon>
        <taxon>Sediminicola</taxon>
    </lineage>
</organism>
<sequence length="246" mass="28508">MHENLKYTLKLDEKIQAFNTFEGMDPKNPEDKAQIADWQPIYAHKHYGTLFLIYAKFLGKKVKEGFEVDRVQLYIQNYEGEVTLGFTQFAELNDMQIEANDPDIDPRYPNRKKYKLNIGLQALNTENVIRNYRTMDRVVLQQGDVIMTQPFFLPVTNAISRIFDGDHINKSLFVDPIFMKRDGDEVYITQQGEMLLRDLLNGGHVERKDLFGAGIDPDSPQSFENFGEQKNRTTICQPVFSQCDIP</sequence>
<dbReference type="OrthoDB" id="1449420at2"/>